<reference evidence="2 3" key="1">
    <citation type="submission" date="2014-01" db="EMBL/GenBank/DDBJ databases">
        <title>Genome sequence determination for a cystic fibrosis isolate, Inquilinus limosus.</title>
        <authorList>
            <person name="Pino M."/>
            <person name="Di Conza J."/>
            <person name="Gutkind G."/>
        </authorList>
    </citation>
    <scope>NUCLEOTIDE SEQUENCE [LARGE SCALE GENOMIC DNA]</scope>
    <source>
        <strain evidence="2 3">MP06</strain>
    </source>
</reference>
<proteinExistence type="predicted"/>
<keyword evidence="2" id="KW-0378">Hydrolase</keyword>
<evidence type="ECO:0000313" key="2">
    <source>
        <dbReference type="EMBL" id="KGM31989.1"/>
    </source>
</evidence>
<evidence type="ECO:0000259" key="1">
    <source>
        <dbReference type="Pfam" id="PF01738"/>
    </source>
</evidence>
<dbReference type="PANTHER" id="PTHR46623">
    <property type="entry name" value="CARBOXYMETHYLENEBUTENOLIDASE-RELATED"/>
    <property type="match status" value="1"/>
</dbReference>
<sequence>MAEVLMFHHAQGLTPGLRAFADELRAAGHTVHAPDLFDGRIFGSIDEGMAYIRQAGFDELRERGVRIADGLPPGLVYAGFSFGVLPAQKLAQTRPGARGALLFYSCIPISGDWAFGPWPQGVPVQIHGMDADPVFVGEGDIDAAREIVATVPDAELFLYPGEQHYFADGSLPSYDAAATALLTRRVLEFLDRA</sequence>
<dbReference type="GO" id="GO:0016787">
    <property type="term" value="F:hydrolase activity"/>
    <property type="evidence" value="ECO:0007669"/>
    <property type="project" value="UniProtKB-KW"/>
</dbReference>
<dbReference type="Gene3D" id="3.40.50.1820">
    <property type="entry name" value="alpha/beta hydrolase"/>
    <property type="match status" value="1"/>
</dbReference>
<comment type="caution">
    <text evidence="2">The sequence shown here is derived from an EMBL/GenBank/DDBJ whole genome shotgun (WGS) entry which is preliminary data.</text>
</comment>
<evidence type="ECO:0000313" key="3">
    <source>
        <dbReference type="Proteomes" id="UP000029995"/>
    </source>
</evidence>
<dbReference type="InterPro" id="IPR051049">
    <property type="entry name" value="Dienelactone_hydrolase-like"/>
</dbReference>
<accession>A0A0A0D1R9</accession>
<feature type="domain" description="Dienelactone hydrolase" evidence="1">
    <location>
        <begin position="4"/>
        <end position="192"/>
    </location>
</feature>
<protein>
    <submittedName>
        <fullName evidence="2">Dienelactone hydrolase</fullName>
    </submittedName>
</protein>
<name>A0A0A0D1R9_9PROT</name>
<organism evidence="2 3">
    <name type="scientific">Inquilinus limosus MP06</name>
    <dbReference type="NCBI Taxonomy" id="1398085"/>
    <lineage>
        <taxon>Bacteria</taxon>
        <taxon>Pseudomonadati</taxon>
        <taxon>Pseudomonadota</taxon>
        <taxon>Alphaproteobacteria</taxon>
        <taxon>Rhodospirillales</taxon>
        <taxon>Rhodospirillaceae</taxon>
        <taxon>Inquilinus</taxon>
    </lineage>
</organism>
<dbReference type="Proteomes" id="UP000029995">
    <property type="component" value="Unassembled WGS sequence"/>
</dbReference>
<dbReference type="OrthoDB" id="2834584at2"/>
<dbReference type="AlphaFoldDB" id="A0A0A0D1R9"/>
<dbReference type="InterPro" id="IPR002925">
    <property type="entry name" value="Dienelactn_hydro"/>
</dbReference>
<dbReference type="RefSeq" id="WP_034844607.1">
    <property type="nucleotide sequence ID" value="NZ_JANX01000396.1"/>
</dbReference>
<dbReference type="PANTHER" id="PTHR46623:SF6">
    <property type="entry name" value="ALPHA_BETA-HYDROLASES SUPERFAMILY PROTEIN"/>
    <property type="match status" value="1"/>
</dbReference>
<dbReference type="SUPFAM" id="SSF53474">
    <property type="entry name" value="alpha/beta-Hydrolases"/>
    <property type="match status" value="1"/>
</dbReference>
<gene>
    <name evidence="2" type="ORF">P409_24010</name>
</gene>
<dbReference type="EMBL" id="JANX01000396">
    <property type="protein sequence ID" value="KGM31989.1"/>
    <property type="molecule type" value="Genomic_DNA"/>
</dbReference>
<dbReference type="Pfam" id="PF01738">
    <property type="entry name" value="DLH"/>
    <property type="match status" value="1"/>
</dbReference>
<dbReference type="InterPro" id="IPR029058">
    <property type="entry name" value="AB_hydrolase_fold"/>
</dbReference>